<dbReference type="GeneID" id="85330971"/>
<gene>
    <name evidence="1" type="ORF">B0T26DRAFT_856843</name>
</gene>
<sequence>MDNHIEHITTARPISQLERIGYGSCGTVWADAFEDVDIDAQHSAIALKRGDGLPDRSISNKNHIHQQILSAIQM</sequence>
<feature type="non-terminal residue" evidence="1">
    <location>
        <position position="74"/>
    </location>
</feature>
<dbReference type="RefSeq" id="XP_060293971.1">
    <property type="nucleotide sequence ID" value="XM_060447701.1"/>
</dbReference>
<keyword evidence="2" id="KW-1185">Reference proteome</keyword>
<name>A0AA40ABM0_9PEZI</name>
<reference evidence="1" key="1">
    <citation type="submission" date="2023-06" db="EMBL/GenBank/DDBJ databases">
        <title>Genome-scale phylogeny and comparative genomics of the fungal order Sordariales.</title>
        <authorList>
            <consortium name="Lawrence Berkeley National Laboratory"/>
            <person name="Hensen N."/>
            <person name="Bonometti L."/>
            <person name="Westerberg I."/>
            <person name="Brannstrom I.O."/>
            <person name="Guillou S."/>
            <person name="Cros-Aarteil S."/>
            <person name="Calhoun S."/>
            <person name="Haridas S."/>
            <person name="Kuo A."/>
            <person name="Mondo S."/>
            <person name="Pangilinan J."/>
            <person name="Riley R."/>
            <person name="LaButti K."/>
            <person name="Andreopoulos B."/>
            <person name="Lipzen A."/>
            <person name="Chen C."/>
            <person name="Yanf M."/>
            <person name="Daum C."/>
            <person name="Ng V."/>
            <person name="Clum A."/>
            <person name="Steindorff A."/>
            <person name="Ohm R."/>
            <person name="Martin F."/>
            <person name="Silar P."/>
            <person name="Natvig D."/>
            <person name="Lalanne C."/>
            <person name="Gautier V."/>
            <person name="Ament-velasquez S.L."/>
            <person name="Kruys A."/>
            <person name="Hutchinson M.I."/>
            <person name="Powell A.J."/>
            <person name="Barry K."/>
            <person name="Miller A.N."/>
            <person name="Grigoriev I.V."/>
            <person name="Debuchy R."/>
            <person name="Gladieux P."/>
            <person name="Thoren M.H."/>
            <person name="Johannesson H."/>
        </authorList>
    </citation>
    <scope>NUCLEOTIDE SEQUENCE</scope>
    <source>
        <strain evidence="1">SMH2392-1A</strain>
    </source>
</reference>
<evidence type="ECO:0000313" key="1">
    <source>
        <dbReference type="EMBL" id="KAK0712648.1"/>
    </source>
</evidence>
<dbReference type="AlphaFoldDB" id="A0AA40ABM0"/>
<dbReference type="Proteomes" id="UP001172101">
    <property type="component" value="Unassembled WGS sequence"/>
</dbReference>
<organism evidence="1 2">
    <name type="scientific">Lasiosphaeria miniovina</name>
    <dbReference type="NCBI Taxonomy" id="1954250"/>
    <lineage>
        <taxon>Eukaryota</taxon>
        <taxon>Fungi</taxon>
        <taxon>Dikarya</taxon>
        <taxon>Ascomycota</taxon>
        <taxon>Pezizomycotina</taxon>
        <taxon>Sordariomycetes</taxon>
        <taxon>Sordariomycetidae</taxon>
        <taxon>Sordariales</taxon>
        <taxon>Lasiosphaeriaceae</taxon>
        <taxon>Lasiosphaeria</taxon>
    </lineage>
</organism>
<protein>
    <submittedName>
        <fullName evidence="1">Uncharacterized protein</fullName>
    </submittedName>
</protein>
<evidence type="ECO:0000313" key="2">
    <source>
        <dbReference type="Proteomes" id="UP001172101"/>
    </source>
</evidence>
<comment type="caution">
    <text evidence="1">The sequence shown here is derived from an EMBL/GenBank/DDBJ whole genome shotgun (WGS) entry which is preliminary data.</text>
</comment>
<accession>A0AA40ABM0</accession>
<dbReference type="EMBL" id="JAUIRO010000005">
    <property type="protein sequence ID" value="KAK0712648.1"/>
    <property type="molecule type" value="Genomic_DNA"/>
</dbReference>
<proteinExistence type="predicted"/>